<dbReference type="AlphaFoldDB" id="A0A2A9DVU5"/>
<dbReference type="InterPro" id="IPR036390">
    <property type="entry name" value="WH_DNA-bd_sf"/>
</dbReference>
<accession>A0A2A9DVU5</accession>
<dbReference type="PANTHER" id="PTHR30136:SF24">
    <property type="entry name" value="HTH-TYPE TRANSCRIPTIONAL REPRESSOR ALLR"/>
    <property type="match status" value="1"/>
</dbReference>
<keyword evidence="7" id="KW-1185">Reference proteome</keyword>
<dbReference type="InterPro" id="IPR050707">
    <property type="entry name" value="HTH_MetabolicPath_Reg"/>
</dbReference>
<dbReference type="Gene3D" id="3.30.450.40">
    <property type="match status" value="1"/>
</dbReference>
<dbReference type="PANTHER" id="PTHR30136">
    <property type="entry name" value="HELIX-TURN-HELIX TRANSCRIPTIONAL REGULATOR, ICLR FAMILY"/>
    <property type="match status" value="1"/>
</dbReference>
<dbReference type="Pfam" id="PF09339">
    <property type="entry name" value="HTH_IclR"/>
    <property type="match status" value="1"/>
</dbReference>
<dbReference type="Pfam" id="PF01614">
    <property type="entry name" value="IclR_C"/>
    <property type="match status" value="1"/>
</dbReference>
<dbReference type="RefSeq" id="WP_098406614.1">
    <property type="nucleotide sequence ID" value="NZ_PDJE01000001.1"/>
</dbReference>
<sequence length="243" mass="26710">MSQSVKRAARIVDSIAEEPKTVVQLAEEFELHRSTMFRELQALEEVGYARRRKDGTYTLGFHLVSLAQSSLESVDLREVASAPLRRLHRVVGNTVHLAALMDDAIIYVDKVEDASGVRMYSRVGAPVRTHCSGVGKAILANLDDSQRDAVLATTDWAKYTENTITTREALDVELAAIAEQGWSVDDGEFEDFVNCVAVPIVTRAGVVGALSVTAIRMVEDLEQLKTRLPLMQQTAAQIARELG</sequence>
<dbReference type="GO" id="GO:0045892">
    <property type="term" value="P:negative regulation of DNA-templated transcription"/>
    <property type="evidence" value="ECO:0007669"/>
    <property type="project" value="TreeGrafter"/>
</dbReference>
<feature type="domain" description="IclR-ED" evidence="5">
    <location>
        <begin position="62"/>
        <end position="243"/>
    </location>
</feature>
<dbReference type="InterPro" id="IPR036388">
    <property type="entry name" value="WH-like_DNA-bd_sf"/>
</dbReference>
<dbReference type="InterPro" id="IPR014757">
    <property type="entry name" value="Tscrpt_reg_IclR_C"/>
</dbReference>
<dbReference type="Proteomes" id="UP000221369">
    <property type="component" value="Unassembled WGS sequence"/>
</dbReference>
<gene>
    <name evidence="6" type="ORF">ATJ78_1033</name>
</gene>
<evidence type="ECO:0000256" key="1">
    <source>
        <dbReference type="ARBA" id="ARBA00023015"/>
    </source>
</evidence>
<dbReference type="GO" id="GO:0003677">
    <property type="term" value="F:DNA binding"/>
    <property type="evidence" value="ECO:0007669"/>
    <property type="project" value="UniProtKB-KW"/>
</dbReference>
<evidence type="ECO:0000256" key="2">
    <source>
        <dbReference type="ARBA" id="ARBA00023125"/>
    </source>
</evidence>
<dbReference type="GO" id="GO:0003700">
    <property type="term" value="F:DNA-binding transcription factor activity"/>
    <property type="evidence" value="ECO:0007669"/>
    <property type="project" value="TreeGrafter"/>
</dbReference>
<evidence type="ECO:0000259" key="4">
    <source>
        <dbReference type="PROSITE" id="PS51077"/>
    </source>
</evidence>
<proteinExistence type="predicted"/>
<evidence type="ECO:0000256" key="3">
    <source>
        <dbReference type="ARBA" id="ARBA00023163"/>
    </source>
</evidence>
<dbReference type="InterPro" id="IPR011991">
    <property type="entry name" value="ArsR-like_HTH"/>
</dbReference>
<dbReference type="Gene3D" id="1.10.10.10">
    <property type="entry name" value="Winged helix-like DNA-binding domain superfamily/Winged helix DNA-binding domain"/>
    <property type="match status" value="1"/>
</dbReference>
<organism evidence="6 7">
    <name type="scientific">Paramicrobacterium agarici</name>
    <dbReference type="NCBI Taxonomy" id="630514"/>
    <lineage>
        <taxon>Bacteria</taxon>
        <taxon>Bacillati</taxon>
        <taxon>Actinomycetota</taxon>
        <taxon>Actinomycetes</taxon>
        <taxon>Micrococcales</taxon>
        <taxon>Microbacteriaceae</taxon>
        <taxon>Paramicrobacterium</taxon>
    </lineage>
</organism>
<dbReference type="SUPFAM" id="SSF55781">
    <property type="entry name" value="GAF domain-like"/>
    <property type="match status" value="1"/>
</dbReference>
<dbReference type="PROSITE" id="PS51077">
    <property type="entry name" value="HTH_ICLR"/>
    <property type="match status" value="1"/>
</dbReference>
<feature type="domain" description="HTH iclR-type" evidence="4">
    <location>
        <begin position="2"/>
        <end position="61"/>
    </location>
</feature>
<keyword evidence="2" id="KW-0238">DNA-binding</keyword>
<dbReference type="InterPro" id="IPR029016">
    <property type="entry name" value="GAF-like_dom_sf"/>
</dbReference>
<name>A0A2A9DVU5_9MICO</name>
<keyword evidence="1" id="KW-0805">Transcription regulation</keyword>
<dbReference type="CDD" id="cd00090">
    <property type="entry name" value="HTH_ARSR"/>
    <property type="match status" value="1"/>
</dbReference>
<dbReference type="PROSITE" id="PS51078">
    <property type="entry name" value="ICLR_ED"/>
    <property type="match status" value="1"/>
</dbReference>
<dbReference type="EMBL" id="PDJE01000001">
    <property type="protein sequence ID" value="PFG30112.1"/>
    <property type="molecule type" value="Genomic_DNA"/>
</dbReference>
<evidence type="ECO:0000313" key="6">
    <source>
        <dbReference type="EMBL" id="PFG30112.1"/>
    </source>
</evidence>
<dbReference type="SMART" id="SM00346">
    <property type="entry name" value="HTH_ICLR"/>
    <property type="match status" value="1"/>
</dbReference>
<reference evidence="6 7" key="1">
    <citation type="submission" date="2017-10" db="EMBL/GenBank/DDBJ databases">
        <title>Sequencing the genomes of 1000 actinobacteria strains.</title>
        <authorList>
            <person name="Klenk H.-P."/>
        </authorList>
    </citation>
    <scope>NUCLEOTIDE SEQUENCE [LARGE SCALE GENOMIC DNA]</scope>
    <source>
        <strain evidence="6 7">DSM 21798</strain>
    </source>
</reference>
<comment type="caution">
    <text evidence="6">The sequence shown here is derived from an EMBL/GenBank/DDBJ whole genome shotgun (WGS) entry which is preliminary data.</text>
</comment>
<dbReference type="SUPFAM" id="SSF46785">
    <property type="entry name" value="Winged helix' DNA-binding domain"/>
    <property type="match status" value="1"/>
</dbReference>
<keyword evidence="3" id="KW-0804">Transcription</keyword>
<evidence type="ECO:0000313" key="7">
    <source>
        <dbReference type="Proteomes" id="UP000221369"/>
    </source>
</evidence>
<dbReference type="InterPro" id="IPR005471">
    <property type="entry name" value="Tscrpt_reg_IclR_N"/>
</dbReference>
<evidence type="ECO:0000259" key="5">
    <source>
        <dbReference type="PROSITE" id="PS51078"/>
    </source>
</evidence>
<protein>
    <submittedName>
        <fullName evidence="6">IclR family transcriptional regulator</fullName>
    </submittedName>
</protein>